<evidence type="ECO:0000256" key="1">
    <source>
        <dbReference type="SAM" id="MobiDB-lite"/>
    </source>
</evidence>
<keyword evidence="3" id="KW-1185">Reference proteome</keyword>
<dbReference type="Proteomes" id="UP001552299">
    <property type="component" value="Unassembled WGS sequence"/>
</dbReference>
<dbReference type="EMBL" id="JANQDX010000006">
    <property type="protein sequence ID" value="KAL0923582.1"/>
    <property type="molecule type" value="Genomic_DNA"/>
</dbReference>
<feature type="region of interest" description="Disordered" evidence="1">
    <location>
        <begin position="208"/>
        <end position="240"/>
    </location>
</feature>
<dbReference type="AlphaFoldDB" id="A0ABD0VEK3"/>
<comment type="caution">
    <text evidence="2">The sequence shown here is derived from an EMBL/GenBank/DDBJ whole genome shotgun (WGS) entry which is preliminary data.</text>
</comment>
<feature type="compositionally biased region" description="Basic and acidic residues" evidence="1">
    <location>
        <begin position="129"/>
        <end position="141"/>
    </location>
</feature>
<evidence type="ECO:0000313" key="3">
    <source>
        <dbReference type="Proteomes" id="UP001552299"/>
    </source>
</evidence>
<proteinExistence type="predicted"/>
<gene>
    <name evidence="2" type="ORF">M5K25_007643</name>
</gene>
<feature type="region of interest" description="Disordered" evidence="1">
    <location>
        <begin position="115"/>
        <end position="168"/>
    </location>
</feature>
<evidence type="ECO:0000313" key="2">
    <source>
        <dbReference type="EMBL" id="KAL0923582.1"/>
    </source>
</evidence>
<feature type="region of interest" description="Disordered" evidence="1">
    <location>
        <begin position="734"/>
        <end position="778"/>
    </location>
</feature>
<accession>A0ABD0VEK3</accession>
<name>A0ABD0VEK3_DENTH</name>
<protein>
    <submittedName>
        <fullName evidence="2">Uncharacterized protein</fullName>
    </submittedName>
</protein>
<reference evidence="2 3" key="1">
    <citation type="journal article" date="2024" name="Plant Biotechnol. J.">
        <title>Dendrobium thyrsiflorum genome and its molecular insights into genes involved in important horticultural traits.</title>
        <authorList>
            <person name="Chen B."/>
            <person name="Wang J.Y."/>
            <person name="Zheng P.J."/>
            <person name="Li K.L."/>
            <person name="Liang Y.M."/>
            <person name="Chen X.F."/>
            <person name="Zhang C."/>
            <person name="Zhao X."/>
            <person name="He X."/>
            <person name="Zhang G.Q."/>
            <person name="Liu Z.J."/>
            <person name="Xu Q."/>
        </authorList>
    </citation>
    <scope>NUCLEOTIDE SEQUENCE [LARGE SCALE GENOMIC DNA]</scope>
    <source>
        <strain evidence="2">GZMU011</strain>
    </source>
</reference>
<organism evidence="2 3">
    <name type="scientific">Dendrobium thyrsiflorum</name>
    <name type="common">Pinecone-like raceme dendrobium</name>
    <name type="synonym">Orchid</name>
    <dbReference type="NCBI Taxonomy" id="117978"/>
    <lineage>
        <taxon>Eukaryota</taxon>
        <taxon>Viridiplantae</taxon>
        <taxon>Streptophyta</taxon>
        <taxon>Embryophyta</taxon>
        <taxon>Tracheophyta</taxon>
        <taxon>Spermatophyta</taxon>
        <taxon>Magnoliopsida</taxon>
        <taxon>Liliopsida</taxon>
        <taxon>Asparagales</taxon>
        <taxon>Orchidaceae</taxon>
        <taxon>Epidendroideae</taxon>
        <taxon>Malaxideae</taxon>
        <taxon>Dendrobiinae</taxon>
        <taxon>Dendrobium</taxon>
    </lineage>
</organism>
<sequence>MQDRTCTTVMEFQKFHMQLSFPDSTRDSSSITCNTCSWVVVVFLLLHFVSDFHPHETAATVWGAAALKPLSCIAIASYLYIAELCSLSFSAGALGNTARQGARVRSVGALKYAAPGRSNEEPDVSSSAVEKDMQWRTKNSDSELGQMEEIRIRSEGEQPGEGNRSSGVKKLWRDVSAVAEFPTSSSASSGKKLWRDVSAVAEFPTLGSMSSGIRAGKMPPRRNRQRPVRDLPGEGNRSSGVKKLWRDVSTVAEFPTSGSTSSRKKLWRDVSAVAEFPTSEIASTAVIQSDLHLSLNPAVQAILCASNSVERREAPFWQFSEAEARDVAWRASLRRLRRAFSPYKAPTFQAFGALRMLSLLILFYLAPPLPNNLKWLSKYATCLLLNELLSHLFSSLLCEIPKSLHMYACPKGSKVKGSVLFYTLLAGMALESDEYNMKLIEQEIPDVELSSLPLPFPLSLLLSQDQDEEVLLPLSKISTSDIRATVVAIKEEAEEKGFGLVLLASAGRPGRTEELRQFYEAGLRRRIWRGGLRVRLRSAQSGRSHEGCAVAKGAGNHPRGAGFRTKWTRAGSFLHAGDWSTKAVLGGGDHRARVEGRKRARHGDVLPAEAAGRSISCKCVVAGIGRARQCRAWDCDGHGVQGAGAELEAQGVGTERRVRVDAQGAEARHKGCSEIDCIGRSATGADLSRGGAKGSRRRKLKKRVEQFLRHQHKRTWRWELCLGHRVETPLATRETRRTYRKSHGKRAESLTPADVHASPGPFLAGAEAAHGKRPPQRRRRHLRYGELLSPSAYAALVRCRGSRGSGGGGGGGWRIR</sequence>